<proteinExistence type="inferred from homology"/>
<dbReference type="InterPro" id="IPR040191">
    <property type="entry name" value="UTP10"/>
</dbReference>
<accession>A0A401QD57</accession>
<organism evidence="2 3">
    <name type="scientific">Scyliorhinus torazame</name>
    <name type="common">Cloudy catshark</name>
    <name type="synonym">Catulus torazame</name>
    <dbReference type="NCBI Taxonomy" id="75743"/>
    <lineage>
        <taxon>Eukaryota</taxon>
        <taxon>Metazoa</taxon>
        <taxon>Chordata</taxon>
        <taxon>Craniata</taxon>
        <taxon>Vertebrata</taxon>
        <taxon>Chondrichthyes</taxon>
        <taxon>Elasmobranchii</taxon>
        <taxon>Galeomorphii</taxon>
        <taxon>Galeoidea</taxon>
        <taxon>Carcharhiniformes</taxon>
        <taxon>Scyliorhinidae</taxon>
        <taxon>Scyliorhinus</taxon>
    </lineage>
</organism>
<keyword evidence="1" id="KW-0687">Ribonucleoprotein</keyword>
<dbReference type="OMA" id="HTHSSYV"/>
<dbReference type="GO" id="GO:0045943">
    <property type="term" value="P:positive regulation of transcription by RNA polymerase I"/>
    <property type="evidence" value="ECO:0007669"/>
    <property type="project" value="TreeGrafter"/>
</dbReference>
<keyword evidence="1" id="KW-0690">Ribosome biogenesis</keyword>
<evidence type="ECO:0000256" key="1">
    <source>
        <dbReference type="RuleBase" id="RU367065"/>
    </source>
</evidence>
<evidence type="ECO:0000313" key="3">
    <source>
        <dbReference type="Proteomes" id="UP000288216"/>
    </source>
</evidence>
<feature type="non-terminal residue" evidence="2">
    <location>
        <position position="1"/>
    </location>
</feature>
<comment type="caution">
    <text evidence="2">The sequence shown here is derived from an EMBL/GenBank/DDBJ whole genome shotgun (WGS) entry which is preliminary data.</text>
</comment>
<dbReference type="GO" id="GO:0032040">
    <property type="term" value="C:small-subunit processome"/>
    <property type="evidence" value="ECO:0007669"/>
    <property type="project" value="TreeGrafter"/>
</dbReference>
<dbReference type="GO" id="GO:0030686">
    <property type="term" value="C:90S preribosome"/>
    <property type="evidence" value="ECO:0007669"/>
    <property type="project" value="TreeGrafter"/>
</dbReference>
<comment type="similarity">
    <text evidence="1">Belongs to the HEATR1/UTP10 family.</text>
</comment>
<sequence length="177" mass="20488">ESKMTSLAFQLKRLALPQNDLSLLSRKEAPSLLFDCKEAAAIDRDTFFAIGCTGLEELIGIDPSFEEFQSTLFSQASKDLERSVQTKEVNAQLNKNILVFLTRLSPYFMLKPAQKCIEWLIHRFHIHLYNQDNLIGCVLPYHETKVFVRAIQLLQISDPTHRWHWLEPIQVDIVQTM</sequence>
<keyword evidence="1" id="KW-0698">rRNA processing</keyword>
<dbReference type="PANTHER" id="PTHR13457:SF1">
    <property type="entry name" value="HEAT REPEAT-CONTAINING PROTEIN 1"/>
    <property type="match status" value="1"/>
</dbReference>
<name>A0A401QD57_SCYTO</name>
<dbReference type="Proteomes" id="UP000288216">
    <property type="component" value="Unassembled WGS sequence"/>
</dbReference>
<dbReference type="PANTHER" id="PTHR13457">
    <property type="entry name" value="BAP28"/>
    <property type="match status" value="1"/>
</dbReference>
<keyword evidence="1" id="KW-0539">Nucleus</keyword>
<dbReference type="EMBL" id="BFAA01029365">
    <property type="protein sequence ID" value="GCB83257.1"/>
    <property type="molecule type" value="Genomic_DNA"/>
</dbReference>
<dbReference type="STRING" id="75743.A0A401QD57"/>
<dbReference type="GO" id="GO:0000462">
    <property type="term" value="P:maturation of SSU-rRNA from tricistronic rRNA transcript (SSU-rRNA, 5.8S rRNA, LSU-rRNA)"/>
    <property type="evidence" value="ECO:0007669"/>
    <property type="project" value="TreeGrafter"/>
</dbReference>
<comment type="subcellular location">
    <subcellularLocation>
        <location evidence="1">Nucleus</location>
        <location evidence="1">Nucleolus</location>
    </subcellularLocation>
</comment>
<keyword evidence="3" id="KW-1185">Reference proteome</keyword>
<reference evidence="2 3" key="1">
    <citation type="journal article" date="2018" name="Nat. Ecol. Evol.">
        <title>Shark genomes provide insights into elasmobranch evolution and the origin of vertebrates.</title>
        <authorList>
            <person name="Hara Y"/>
            <person name="Yamaguchi K"/>
            <person name="Onimaru K"/>
            <person name="Kadota M"/>
            <person name="Koyanagi M"/>
            <person name="Keeley SD"/>
            <person name="Tatsumi K"/>
            <person name="Tanaka K"/>
            <person name="Motone F"/>
            <person name="Kageyama Y"/>
            <person name="Nozu R"/>
            <person name="Adachi N"/>
            <person name="Nishimura O"/>
            <person name="Nakagawa R"/>
            <person name="Tanegashima C"/>
            <person name="Kiyatake I"/>
            <person name="Matsumoto R"/>
            <person name="Murakumo K"/>
            <person name="Nishida K"/>
            <person name="Terakita A"/>
            <person name="Kuratani S"/>
            <person name="Sato K"/>
            <person name="Hyodo S Kuraku.S."/>
        </authorList>
    </citation>
    <scope>NUCLEOTIDE SEQUENCE [LARGE SCALE GENOMIC DNA]</scope>
</reference>
<dbReference type="OrthoDB" id="31183at2759"/>
<evidence type="ECO:0000313" key="2">
    <source>
        <dbReference type="EMBL" id="GCB83257.1"/>
    </source>
</evidence>
<dbReference type="AlphaFoldDB" id="A0A401QD57"/>
<gene>
    <name evidence="2" type="ORF">scyTo_0023436</name>
</gene>
<dbReference type="GO" id="GO:0034455">
    <property type="term" value="C:t-UTP complex"/>
    <property type="evidence" value="ECO:0007669"/>
    <property type="project" value="TreeGrafter"/>
</dbReference>
<protein>
    <recommendedName>
        <fullName evidence="1">HEAT repeat-containing protein 1</fullName>
    </recommendedName>
</protein>
<comment type="function">
    <text evidence="1">Involved in nucleolar processing of pre-18S ribosomal RNA.</text>
</comment>
<dbReference type="GO" id="GO:0030515">
    <property type="term" value="F:snoRNA binding"/>
    <property type="evidence" value="ECO:0007669"/>
    <property type="project" value="TreeGrafter"/>
</dbReference>